<evidence type="ECO:0000313" key="3">
    <source>
        <dbReference type="EMBL" id="EBP3998521.1"/>
    </source>
</evidence>
<dbReference type="Proteomes" id="UP000839575">
    <property type="component" value="Unassembled WGS sequence"/>
</dbReference>
<evidence type="ECO:0000256" key="1">
    <source>
        <dbReference type="ARBA" id="ARBA00023125"/>
    </source>
</evidence>
<accession>A0A3R0XN54</accession>
<dbReference type="Pfam" id="PF00196">
    <property type="entry name" value="GerE"/>
    <property type="match status" value="1"/>
</dbReference>
<dbReference type="SMART" id="SM00421">
    <property type="entry name" value="HTH_LUXR"/>
    <property type="match status" value="1"/>
</dbReference>
<dbReference type="Proteomes" id="UP000885374">
    <property type="component" value="Unassembled WGS sequence"/>
</dbReference>
<name>A0A3Y4YKJ4_SALET</name>
<comment type="caution">
    <text evidence="4">The sequence shown here is derived from an EMBL/GenBank/DDBJ whole genome shotgun (WGS) entry which is preliminary data.</text>
</comment>
<dbReference type="GO" id="GO:0006355">
    <property type="term" value="P:regulation of DNA-templated transcription"/>
    <property type="evidence" value="ECO:0007669"/>
    <property type="project" value="InterPro"/>
</dbReference>
<dbReference type="SUPFAM" id="SSF46894">
    <property type="entry name" value="C-terminal effector domain of the bipartite response regulators"/>
    <property type="match status" value="1"/>
</dbReference>
<accession>A0A3Y4YKJ4</accession>
<organism evidence="4">
    <name type="scientific">Salmonella enterica I</name>
    <dbReference type="NCBI Taxonomy" id="59201"/>
    <lineage>
        <taxon>Bacteria</taxon>
        <taxon>Pseudomonadati</taxon>
        <taxon>Pseudomonadota</taxon>
        <taxon>Gammaproteobacteria</taxon>
        <taxon>Enterobacterales</taxon>
        <taxon>Enterobacteriaceae</taxon>
        <taxon>Salmonella</taxon>
    </lineage>
</organism>
<dbReference type="InterPro" id="IPR016032">
    <property type="entry name" value="Sig_transdc_resp-reg_C-effctor"/>
</dbReference>
<evidence type="ECO:0000313" key="4">
    <source>
        <dbReference type="EMBL" id="EBP4060690.1"/>
    </source>
</evidence>
<proteinExistence type="predicted"/>
<sequence>MSPQFFQKLASVSLLGDIFPELSDNQLKVCILYAMGASYDSIAQNCHISTETARTYLKRSIRKLNLEGYDALRSAVLMRTFFLMISKTIKES</sequence>
<dbReference type="PRINTS" id="PR00038">
    <property type="entry name" value="HTHLUXR"/>
</dbReference>
<reference evidence="4" key="2">
    <citation type="submission" date="2018-07" db="EMBL/GenBank/DDBJ databases">
        <authorList>
            <consortium name="GenomeTrakr network: Whole genome sequencing for foodborne pathogen traceback"/>
        </authorList>
    </citation>
    <scope>NUCLEOTIDE SEQUENCE</scope>
    <source>
        <strain evidence="3">CFSAN002851</strain>
        <strain evidence="4">MDH-2013-00175</strain>
    </source>
</reference>
<dbReference type="GO" id="GO:0003677">
    <property type="term" value="F:DNA binding"/>
    <property type="evidence" value="ECO:0007669"/>
    <property type="project" value="UniProtKB-KW"/>
</dbReference>
<gene>
    <name evidence="5" type="ORF">DRU74_23970</name>
    <name evidence="3" type="ORF">S301_07460</name>
    <name evidence="4" type="ORF">Z599_23730</name>
</gene>
<dbReference type="InterPro" id="IPR000792">
    <property type="entry name" value="Tscrpt_reg_LuxR_C"/>
</dbReference>
<protein>
    <submittedName>
        <fullName evidence="4">Conjugal transfer protein TraA</fullName>
    </submittedName>
</protein>
<evidence type="ECO:0000313" key="5">
    <source>
        <dbReference type="EMBL" id="MLU99736.1"/>
    </source>
</evidence>
<dbReference type="EMBL" id="RVHM01000052">
    <property type="protein sequence ID" value="MLU99736.1"/>
    <property type="molecule type" value="Genomic_DNA"/>
</dbReference>
<dbReference type="Gene3D" id="1.10.10.10">
    <property type="entry name" value="Winged helix-like DNA-binding domain superfamily/Winged helix DNA-binding domain"/>
    <property type="match status" value="1"/>
</dbReference>
<feature type="domain" description="HTH luxR-type" evidence="2">
    <location>
        <begin position="19"/>
        <end position="75"/>
    </location>
</feature>
<reference evidence="5" key="1">
    <citation type="submission" date="2018-07" db="EMBL/GenBank/DDBJ databases">
        <authorList>
            <person name="Ashton P.M."/>
            <person name="Dallman T."/>
            <person name="Nair S."/>
            <person name="De Pinna E."/>
            <person name="Peters T."/>
            <person name="Grant K."/>
        </authorList>
    </citation>
    <scope>NUCLEOTIDE SEQUENCE [LARGE SCALE GENOMIC DNA]</scope>
    <source>
        <strain evidence="5">157339</strain>
    </source>
</reference>
<dbReference type="InterPro" id="IPR036388">
    <property type="entry name" value="WH-like_DNA-bd_sf"/>
</dbReference>
<evidence type="ECO:0000259" key="2">
    <source>
        <dbReference type="SMART" id="SM00421"/>
    </source>
</evidence>
<dbReference type="AlphaFoldDB" id="A0A3Y4YKJ4"/>
<dbReference type="EMBL" id="AAGLQK010000046">
    <property type="protein sequence ID" value="EBP4060690.1"/>
    <property type="molecule type" value="Genomic_DNA"/>
</dbReference>
<keyword evidence="1" id="KW-0238">DNA-binding</keyword>
<dbReference type="EMBL" id="AAGLPX010000010">
    <property type="protein sequence ID" value="EBP3998521.1"/>
    <property type="molecule type" value="Genomic_DNA"/>
</dbReference>